<dbReference type="SUPFAM" id="SSF53807">
    <property type="entry name" value="Helical backbone' metal receptor"/>
    <property type="match status" value="2"/>
</dbReference>
<accession>A0A7H0LDW3</accession>
<dbReference type="Pfam" id="PF01497">
    <property type="entry name" value="Peripla_BP_2"/>
    <property type="match status" value="1"/>
</dbReference>
<dbReference type="Gene3D" id="3.40.50.1980">
    <property type="entry name" value="Nitrogenase molybdenum iron protein domain"/>
    <property type="match status" value="2"/>
</dbReference>
<evidence type="ECO:0000313" key="3">
    <source>
        <dbReference type="Proteomes" id="UP000516148"/>
    </source>
</evidence>
<dbReference type="PANTHER" id="PTHR30535:SF34">
    <property type="entry name" value="MOLYBDATE-BINDING PROTEIN MOLA"/>
    <property type="match status" value="1"/>
</dbReference>
<gene>
    <name evidence="2" type="ORF">H3Z74_13770</name>
</gene>
<keyword evidence="3" id="KW-1185">Reference proteome</keyword>
<dbReference type="InterPro" id="IPR002491">
    <property type="entry name" value="ABC_transptr_periplasmic_BD"/>
</dbReference>
<dbReference type="AlphaFoldDB" id="A0A7H0LDW3"/>
<proteinExistence type="predicted"/>
<dbReference type="PANTHER" id="PTHR30535">
    <property type="entry name" value="VITAMIN B12-BINDING PROTEIN"/>
    <property type="match status" value="1"/>
</dbReference>
<sequence length="306" mass="31265">MKALLPLALLLAGCSAPLRDGAGGGSQGGIVSTNPCADAILIELVDPARITAISQYSHNPAASSIAADVARRYPSTAGTAEEVIALHPALVLTSSFTPLATRAAYERAGLKTLVMDSPITIAASKAQIEQVAAAVGAVDKGKALNARIDAALASSAIPSVRAEPVGAPPSSSGVESRTGLRRVQHERGRGNAGHPSALLFIAGDLVNGSGTLLDELLTHAGFRDAAADYGLASTGSLPIETIVTKPPRVIMTPDTTARTAALRRRVLARIGANTTEVAFPRNLVNCGGPTIIPALAELAKIRRSLS</sequence>
<evidence type="ECO:0000313" key="2">
    <source>
        <dbReference type="EMBL" id="QNQ07866.1"/>
    </source>
</evidence>
<feature type="domain" description="Fe/B12 periplasmic-binding" evidence="1">
    <location>
        <begin position="30"/>
        <end position="153"/>
    </location>
</feature>
<name>A0A7H0LDW3_9SPHN</name>
<dbReference type="EMBL" id="CP061038">
    <property type="protein sequence ID" value="QNQ07866.1"/>
    <property type="molecule type" value="Genomic_DNA"/>
</dbReference>
<protein>
    <submittedName>
        <fullName evidence="2">ABC transporter substrate-binding protein</fullName>
    </submittedName>
</protein>
<dbReference type="RefSeq" id="WP_187760213.1">
    <property type="nucleotide sequence ID" value="NZ_CP061038.1"/>
</dbReference>
<dbReference type="Proteomes" id="UP000516148">
    <property type="component" value="Chromosome"/>
</dbReference>
<dbReference type="InterPro" id="IPR050902">
    <property type="entry name" value="ABC_Transporter_SBP"/>
</dbReference>
<dbReference type="KEGG" id="spap:H3Z74_13770"/>
<reference evidence="2 3" key="1">
    <citation type="submission" date="2020-09" db="EMBL/GenBank/DDBJ databases">
        <title>Sphingomonas sp., a new species isolated from pork steak.</title>
        <authorList>
            <person name="Heidler von Heilborn D."/>
        </authorList>
    </citation>
    <scope>NUCLEOTIDE SEQUENCE [LARGE SCALE GENOMIC DNA]</scope>
    <source>
        <strain evidence="3">S8-3T</strain>
    </source>
</reference>
<evidence type="ECO:0000259" key="1">
    <source>
        <dbReference type="Pfam" id="PF01497"/>
    </source>
</evidence>
<organism evidence="2 3">
    <name type="scientific">Sphingomonas alpina</name>
    <dbReference type="NCBI Taxonomy" id="653931"/>
    <lineage>
        <taxon>Bacteria</taxon>
        <taxon>Pseudomonadati</taxon>
        <taxon>Pseudomonadota</taxon>
        <taxon>Alphaproteobacteria</taxon>
        <taxon>Sphingomonadales</taxon>
        <taxon>Sphingomonadaceae</taxon>
        <taxon>Sphingomonas</taxon>
    </lineage>
</organism>